<dbReference type="Proteomes" id="UP000195489">
    <property type="component" value="Unassembled WGS sequence"/>
</dbReference>
<organism evidence="2 3">
    <name type="scientific">Plasmodium chabaudi chabaudi</name>
    <dbReference type="NCBI Taxonomy" id="31271"/>
    <lineage>
        <taxon>Eukaryota</taxon>
        <taxon>Sar</taxon>
        <taxon>Alveolata</taxon>
        <taxon>Apicomplexa</taxon>
        <taxon>Aconoidasida</taxon>
        <taxon>Haemosporida</taxon>
        <taxon>Plasmodiidae</taxon>
        <taxon>Plasmodium</taxon>
        <taxon>Plasmodium (Vinckeia)</taxon>
    </lineage>
</organism>
<evidence type="ECO:0000313" key="3">
    <source>
        <dbReference type="Proteomes" id="UP000195489"/>
    </source>
</evidence>
<dbReference type="InterPro" id="IPR006486">
    <property type="entry name" value="PYST_A"/>
</dbReference>
<dbReference type="AlphaFoldDB" id="A0A1D3L8X9"/>
<protein>
    <submittedName>
        <fullName evidence="2">Fam-a protein</fullName>
    </submittedName>
</protein>
<evidence type="ECO:0000313" key="2">
    <source>
        <dbReference type="EMBL" id="SCL88792.1"/>
    </source>
</evidence>
<proteinExistence type="predicted"/>
<dbReference type="SUPFAM" id="SSF55961">
    <property type="entry name" value="Bet v1-like"/>
    <property type="match status" value="1"/>
</dbReference>
<evidence type="ECO:0000256" key="1">
    <source>
        <dbReference type="SAM" id="SignalP"/>
    </source>
</evidence>
<feature type="chain" id="PRO_5008917364" evidence="1">
    <location>
        <begin position="24"/>
        <end position="299"/>
    </location>
</feature>
<dbReference type="EMBL" id="FMIM01000283">
    <property type="protein sequence ID" value="SCL88792.1"/>
    <property type="molecule type" value="Genomic_DNA"/>
</dbReference>
<reference evidence="2 3" key="1">
    <citation type="submission" date="2016-08" db="EMBL/GenBank/DDBJ databases">
        <authorList>
            <consortium name="Pathogen Informatics"/>
        </authorList>
    </citation>
    <scope>NUCLEOTIDE SEQUENCE [LARGE SCALE GENOMIC DNA]</scope>
    <source>
        <strain evidence="2 3">CB</strain>
    </source>
</reference>
<feature type="signal peptide" evidence="1">
    <location>
        <begin position="1"/>
        <end position="23"/>
    </location>
</feature>
<gene>
    <name evidence="2" type="ORF">PCHCB_000521100</name>
</gene>
<name>A0A1D3L8X9_PLACU</name>
<dbReference type="NCBIfam" id="TIGR01599">
    <property type="entry name" value="PYST-A"/>
    <property type="match status" value="1"/>
</dbReference>
<sequence>MNKMYMKTVFSILALFTYGSTKALGSEAIPNEFILTNDITHPVVDDPNEIYEQNKHLLCTNTEEIYHASEVMDDALEKLYYYAENEYVYNLYKEYNRDTRLHFNNNIANEGIGKFDIKIRYPDAYDEIVNILWDPNGATKYNPDFVSGKVIHVYNPNLLMIQQRYKNGFTDTHKYFYALTAKYKISETRTIITMSTVNVNDRNRKDGNEYVNTIVKSADLFKANVDSEEDIRNGELKKMFVQLSGYLITKKKDYVEIINIDSINDNDSDSTPESHKLSNKFKRMERLMELNDYISNKYI</sequence>
<accession>A0A1D3L8X9</accession>
<keyword evidence="1" id="KW-0732">Signal</keyword>